<dbReference type="AlphaFoldDB" id="A0A803U1A2"/>
<evidence type="ECO:0000256" key="7">
    <source>
        <dbReference type="SAM" id="Phobius"/>
    </source>
</evidence>
<keyword evidence="9" id="KW-1185">Reference proteome</keyword>
<dbReference type="KEGG" id="acs:103278592"/>
<reference evidence="8 9" key="1">
    <citation type="submission" date="2009-12" db="EMBL/GenBank/DDBJ databases">
        <title>The Genome Sequence of Anolis carolinensis (Green Anole Lizard).</title>
        <authorList>
            <consortium name="The Genome Sequencing Platform"/>
            <person name="Di Palma F."/>
            <person name="Alfoldi J."/>
            <person name="Heiman D."/>
            <person name="Young S."/>
            <person name="Grabherr M."/>
            <person name="Johnson J."/>
            <person name="Lander E.S."/>
            <person name="Lindblad-Toh K."/>
        </authorList>
    </citation>
    <scope>NUCLEOTIDE SEQUENCE [LARGE SCALE GENOMIC DNA]</scope>
    <source>
        <strain evidence="8 9">JBL SC #1</strain>
    </source>
</reference>
<keyword evidence="4 7" id="KW-1133">Transmembrane helix</keyword>
<evidence type="ECO:0000256" key="6">
    <source>
        <dbReference type="SAM" id="MobiDB-lite"/>
    </source>
</evidence>
<feature type="transmembrane region" description="Helical" evidence="7">
    <location>
        <begin position="142"/>
        <end position="167"/>
    </location>
</feature>
<keyword evidence="5 7" id="KW-0472">Membrane</keyword>
<evidence type="ECO:0000313" key="9">
    <source>
        <dbReference type="Proteomes" id="UP000001646"/>
    </source>
</evidence>
<dbReference type="Ensembl" id="ENSACAT00000047893.1">
    <property type="protein sequence ID" value="ENSACAP00000041242.1"/>
    <property type="gene ID" value="ENSACAG00000043961.1"/>
</dbReference>
<dbReference type="GeneTree" id="ENSGT00950000182857"/>
<feature type="region of interest" description="Disordered" evidence="6">
    <location>
        <begin position="1"/>
        <end position="75"/>
    </location>
</feature>
<dbReference type="InterPro" id="IPR007593">
    <property type="entry name" value="CD225/Dispanin_fam"/>
</dbReference>
<dbReference type="PANTHER" id="PTHR13999:SF31">
    <property type="entry name" value="IFITM1-RELATED"/>
    <property type="match status" value="1"/>
</dbReference>
<feature type="compositionally biased region" description="Gly residues" evidence="6">
    <location>
        <begin position="109"/>
        <end position="119"/>
    </location>
</feature>
<reference evidence="8" key="2">
    <citation type="submission" date="2025-08" db="UniProtKB">
        <authorList>
            <consortium name="Ensembl"/>
        </authorList>
    </citation>
    <scope>IDENTIFICATION</scope>
</reference>
<dbReference type="PANTHER" id="PTHR13999">
    <property type="entry name" value="INTERFERON INDUCIBLE TRANSMEMBRANE PROTEIN"/>
    <property type="match status" value="1"/>
</dbReference>
<feature type="transmembrane region" description="Helical" evidence="7">
    <location>
        <begin position="193"/>
        <end position="214"/>
    </location>
</feature>
<evidence type="ECO:0000256" key="1">
    <source>
        <dbReference type="ARBA" id="ARBA00004370"/>
    </source>
</evidence>
<reference evidence="8" key="3">
    <citation type="submission" date="2025-09" db="UniProtKB">
        <authorList>
            <consortium name="Ensembl"/>
        </authorList>
    </citation>
    <scope>IDENTIFICATION</scope>
</reference>
<feature type="compositionally biased region" description="Gly residues" evidence="6">
    <location>
        <begin position="19"/>
        <end position="31"/>
    </location>
</feature>
<accession>A0A803U1A2</accession>
<name>A0A803U1A2_ANOCA</name>
<organism evidence="8 9">
    <name type="scientific">Anolis carolinensis</name>
    <name type="common">Green anole</name>
    <name type="synonym">American chameleon</name>
    <dbReference type="NCBI Taxonomy" id="28377"/>
    <lineage>
        <taxon>Eukaryota</taxon>
        <taxon>Metazoa</taxon>
        <taxon>Chordata</taxon>
        <taxon>Craniata</taxon>
        <taxon>Vertebrata</taxon>
        <taxon>Euteleostomi</taxon>
        <taxon>Lepidosauria</taxon>
        <taxon>Squamata</taxon>
        <taxon>Bifurcata</taxon>
        <taxon>Unidentata</taxon>
        <taxon>Episquamata</taxon>
        <taxon>Toxicofera</taxon>
        <taxon>Iguania</taxon>
        <taxon>Dactyloidae</taxon>
        <taxon>Anolis</taxon>
    </lineage>
</organism>
<comment type="similarity">
    <text evidence="2">Belongs to the CD225/Dispanin family.</text>
</comment>
<evidence type="ECO:0000256" key="5">
    <source>
        <dbReference type="ARBA" id="ARBA00023136"/>
    </source>
</evidence>
<dbReference type="GO" id="GO:0005886">
    <property type="term" value="C:plasma membrane"/>
    <property type="evidence" value="ECO:0000318"/>
    <property type="project" value="GO_Central"/>
</dbReference>
<protein>
    <submittedName>
        <fullName evidence="8">Uncharacterized protein</fullName>
    </submittedName>
</protein>
<dbReference type="InParanoid" id="A0A803U1A2"/>
<evidence type="ECO:0000256" key="4">
    <source>
        <dbReference type="ARBA" id="ARBA00022989"/>
    </source>
</evidence>
<dbReference type="InterPro" id="IPR051517">
    <property type="entry name" value="IFITM_antiviral_protein"/>
</dbReference>
<proteinExistence type="inferred from homology"/>
<sequence>MEPRPVQGVPSCPRFSVWKGGGFRGGVGPGRGVREAPFPRSPLPPLPKEQNRTEGAPEAGPRPLGRFAPGWPPEERRRLLGRGRMLGHTHADGMPPSEGKGPEGKEGMGPEGMGPEGMSGDGPYYRYPGAVLLPVHRVPRDYLACSLFTFSYANCCCLGLAALVFSIKSRDSKVIGDAEGAEENGKTARCLNAFALSMLIVFIITFIIVFATSIPSIYNRFLEAISDGQENGSHKPVSRN</sequence>
<comment type="subcellular location">
    <subcellularLocation>
        <location evidence="1">Membrane</location>
    </subcellularLocation>
</comment>
<dbReference type="Proteomes" id="UP000001646">
    <property type="component" value="Chromosome 1"/>
</dbReference>
<keyword evidence="3 7" id="KW-0812">Transmembrane</keyword>
<dbReference type="OrthoDB" id="9906841at2759"/>
<feature type="region of interest" description="Disordered" evidence="6">
    <location>
        <begin position="87"/>
        <end position="119"/>
    </location>
</feature>
<evidence type="ECO:0000313" key="8">
    <source>
        <dbReference type="Ensembl" id="ENSACAP00000041242.1"/>
    </source>
</evidence>
<evidence type="ECO:0000256" key="2">
    <source>
        <dbReference type="ARBA" id="ARBA00006843"/>
    </source>
</evidence>
<dbReference type="Pfam" id="PF04505">
    <property type="entry name" value="CD225"/>
    <property type="match status" value="1"/>
</dbReference>
<evidence type="ECO:0000256" key="3">
    <source>
        <dbReference type="ARBA" id="ARBA00022692"/>
    </source>
</evidence>